<organism evidence="9 10">
    <name type="scientific">Limihaloglobus sulfuriphilus</name>
    <dbReference type="NCBI Taxonomy" id="1851148"/>
    <lineage>
        <taxon>Bacteria</taxon>
        <taxon>Pseudomonadati</taxon>
        <taxon>Planctomycetota</taxon>
        <taxon>Phycisphaerae</taxon>
        <taxon>Sedimentisphaerales</taxon>
        <taxon>Sedimentisphaeraceae</taxon>
        <taxon>Limihaloglobus</taxon>
    </lineage>
</organism>
<dbReference type="STRING" id="1851148.SMSP2_02579"/>
<dbReference type="Gene3D" id="3.30.1120.10">
    <property type="match status" value="1"/>
</dbReference>
<feature type="domain" description="Sulfatase N-terminal" evidence="8">
    <location>
        <begin position="35"/>
        <end position="374"/>
    </location>
</feature>
<dbReference type="Pfam" id="PF00884">
    <property type="entry name" value="Sulfatase"/>
    <property type="match status" value="1"/>
</dbReference>
<feature type="signal peptide" evidence="7">
    <location>
        <begin position="1"/>
        <end position="27"/>
    </location>
</feature>
<evidence type="ECO:0000256" key="6">
    <source>
        <dbReference type="ARBA" id="ARBA00022837"/>
    </source>
</evidence>
<dbReference type="PROSITE" id="PS00523">
    <property type="entry name" value="SULFATASE_1"/>
    <property type="match status" value="1"/>
</dbReference>
<evidence type="ECO:0000256" key="1">
    <source>
        <dbReference type="ARBA" id="ARBA00001913"/>
    </source>
</evidence>
<dbReference type="EMBL" id="CP019646">
    <property type="protein sequence ID" value="AQQ72198.1"/>
    <property type="molecule type" value="Genomic_DNA"/>
</dbReference>
<evidence type="ECO:0000256" key="7">
    <source>
        <dbReference type="SAM" id="SignalP"/>
    </source>
</evidence>
<proteinExistence type="inferred from homology"/>
<comment type="similarity">
    <text evidence="2">Belongs to the sulfatase family.</text>
</comment>
<evidence type="ECO:0000256" key="3">
    <source>
        <dbReference type="ARBA" id="ARBA00022723"/>
    </source>
</evidence>
<dbReference type="EC" id="3.1.6.1" evidence="9"/>
<dbReference type="PANTHER" id="PTHR42693:SF42">
    <property type="entry name" value="ARYLSULFATASE G"/>
    <property type="match status" value="1"/>
</dbReference>
<name>A0A1Q2MI46_9BACT</name>
<gene>
    <name evidence="9" type="primary">atsA_36</name>
    <name evidence="9" type="ORF">SMSP2_02579</name>
</gene>
<protein>
    <submittedName>
        <fullName evidence="9">Arylsulfatase</fullName>
        <ecNumber evidence="9">3.1.6.1</ecNumber>
    </submittedName>
</protein>
<reference evidence="10" key="1">
    <citation type="submission" date="2017-02" db="EMBL/GenBank/DDBJ databases">
        <title>Comparative genomics and description of representatives of a novel lineage of planctomycetes thriving in anoxic sediments.</title>
        <authorList>
            <person name="Spring S."/>
            <person name="Bunk B."/>
            <person name="Sproer C."/>
        </authorList>
    </citation>
    <scope>NUCLEOTIDE SEQUENCE [LARGE SCALE GENOMIC DNA]</scope>
    <source>
        <strain evidence="10">SM-Chi-D1</strain>
    </source>
</reference>
<evidence type="ECO:0000256" key="4">
    <source>
        <dbReference type="ARBA" id="ARBA00022729"/>
    </source>
</evidence>
<dbReference type="PANTHER" id="PTHR42693">
    <property type="entry name" value="ARYLSULFATASE FAMILY MEMBER"/>
    <property type="match status" value="1"/>
</dbReference>
<dbReference type="AlphaFoldDB" id="A0A1Q2MI46"/>
<dbReference type="InterPro" id="IPR017850">
    <property type="entry name" value="Alkaline_phosphatase_core_sf"/>
</dbReference>
<dbReference type="PROSITE" id="PS00149">
    <property type="entry name" value="SULFATASE_2"/>
    <property type="match status" value="1"/>
</dbReference>
<keyword evidence="6" id="KW-0106">Calcium</keyword>
<evidence type="ECO:0000259" key="8">
    <source>
        <dbReference type="Pfam" id="PF00884"/>
    </source>
</evidence>
<comment type="cofactor">
    <cofactor evidence="1">
        <name>Ca(2+)</name>
        <dbReference type="ChEBI" id="CHEBI:29108"/>
    </cofactor>
</comment>
<dbReference type="InterPro" id="IPR024607">
    <property type="entry name" value="Sulfatase_CS"/>
</dbReference>
<keyword evidence="3" id="KW-0479">Metal-binding</keyword>
<dbReference type="SUPFAM" id="SSF53649">
    <property type="entry name" value="Alkaline phosphatase-like"/>
    <property type="match status" value="1"/>
</dbReference>
<dbReference type="Proteomes" id="UP000188181">
    <property type="component" value="Chromosome"/>
</dbReference>
<sequence precursor="true">MDRRKFIKLSVVSAAGFAGFSRASSLAADSTRKRPNILHILIDDLGFADVGYNGGGFCETPNIDRLATQGMRFTNGYAPAPICSPSRAAFLTGKTPARLNFEFVTKFEGNSYDWDQAWRRQWDGFEMVPPPFTLNLPIEEVTIADAMKTAGYATGIAGKWHVAAHHGSYNGWSRTHGPRKQGFDWGFETVGSHPYGWKKSEKGKFGPYEPGSFPEDDLTAESIGFMEENAKNTGKPFFLFVSHHYVHTPLGTKCKWLADKYRAKAKALGRDYSDDQITYAAFVETMDHYVGRLLDALERLGIADDTLVFFTSDNGGHPSHAFNAPLRGSKWNLYEAGVRVPTIARLPGVIAANSICDTPVMHTDCLPTYCQIAGAKPPAAEDIDGRDIMPLMRGSSSEELENRCLYWHFPYYHPEGWKNYSKRPEEIGVNDGYISRTRPQSSIRSGDYKLIYFHDSENCELYNLDKDINEQNELSGEMPEKTRLLKEQLLDYLNKVNARLPRK</sequence>
<dbReference type="GO" id="GO:0046872">
    <property type="term" value="F:metal ion binding"/>
    <property type="evidence" value="ECO:0007669"/>
    <property type="project" value="UniProtKB-KW"/>
</dbReference>
<dbReference type="InterPro" id="IPR000917">
    <property type="entry name" value="Sulfatase_N"/>
</dbReference>
<feature type="chain" id="PRO_5012365679" evidence="7">
    <location>
        <begin position="28"/>
        <end position="503"/>
    </location>
</feature>
<keyword evidence="5 9" id="KW-0378">Hydrolase</keyword>
<keyword evidence="10" id="KW-1185">Reference proteome</keyword>
<evidence type="ECO:0000256" key="2">
    <source>
        <dbReference type="ARBA" id="ARBA00008779"/>
    </source>
</evidence>
<dbReference type="KEGG" id="pbas:SMSP2_02579"/>
<dbReference type="InterPro" id="IPR050738">
    <property type="entry name" value="Sulfatase"/>
</dbReference>
<evidence type="ECO:0000256" key="5">
    <source>
        <dbReference type="ARBA" id="ARBA00022801"/>
    </source>
</evidence>
<dbReference type="GO" id="GO:0004065">
    <property type="term" value="F:arylsulfatase activity"/>
    <property type="evidence" value="ECO:0007669"/>
    <property type="project" value="UniProtKB-EC"/>
</dbReference>
<accession>A0A1Q2MI46</accession>
<dbReference type="RefSeq" id="WP_146684414.1">
    <property type="nucleotide sequence ID" value="NZ_CP019646.1"/>
</dbReference>
<dbReference type="CDD" id="cd16144">
    <property type="entry name" value="ARS_like"/>
    <property type="match status" value="1"/>
</dbReference>
<dbReference type="OrthoDB" id="9783154at2"/>
<evidence type="ECO:0000313" key="10">
    <source>
        <dbReference type="Proteomes" id="UP000188181"/>
    </source>
</evidence>
<evidence type="ECO:0000313" key="9">
    <source>
        <dbReference type="EMBL" id="AQQ72198.1"/>
    </source>
</evidence>
<dbReference type="Gene3D" id="3.40.720.10">
    <property type="entry name" value="Alkaline Phosphatase, subunit A"/>
    <property type="match status" value="1"/>
</dbReference>
<keyword evidence="4 7" id="KW-0732">Signal</keyword>